<evidence type="ECO:0000313" key="9">
    <source>
        <dbReference type="Proteomes" id="UP000244906"/>
    </source>
</evidence>
<dbReference type="PROSITE" id="PS51471">
    <property type="entry name" value="FE2OG_OXY"/>
    <property type="match status" value="1"/>
</dbReference>
<feature type="binding site" evidence="5">
    <location>
        <position position="137"/>
    </location>
    <ligand>
        <name>substrate</name>
    </ligand>
</feature>
<reference evidence="8 9" key="1">
    <citation type="submission" date="2018-04" db="EMBL/GenBank/DDBJ databases">
        <title>Thalassorhabdus spongiae gen. nov., sp. nov., isolated from a marine sponge in South-West Iceland.</title>
        <authorList>
            <person name="Knobloch S."/>
            <person name="Daussin A."/>
            <person name="Johannsson R."/>
            <person name="Marteinsson V.T."/>
        </authorList>
    </citation>
    <scope>NUCLEOTIDE SEQUENCE [LARGE SCALE GENOMIC DNA]</scope>
    <source>
        <strain evidence="8 9">Hp12</strain>
    </source>
</reference>
<dbReference type="GO" id="GO:0035515">
    <property type="term" value="F:oxidative RNA demethylase activity"/>
    <property type="evidence" value="ECO:0007669"/>
    <property type="project" value="TreeGrafter"/>
</dbReference>
<dbReference type="GO" id="GO:0035513">
    <property type="term" value="P:oxidative RNA demethylation"/>
    <property type="evidence" value="ECO:0007669"/>
    <property type="project" value="TreeGrafter"/>
</dbReference>
<feature type="binding site" evidence="6">
    <location>
        <position position="133"/>
    </location>
    <ligand>
        <name>Fe cation</name>
        <dbReference type="ChEBI" id="CHEBI:24875"/>
        <note>catalytic</note>
    </ligand>
</feature>
<dbReference type="AlphaFoldDB" id="A0A2V1H1P0"/>
<feature type="binding site" evidence="6">
    <location>
        <position position="189"/>
    </location>
    <ligand>
        <name>Fe cation</name>
        <dbReference type="ChEBI" id="CHEBI:24875"/>
        <note>catalytic</note>
    </ligand>
</feature>
<dbReference type="PANTHER" id="PTHR16557:SF2">
    <property type="entry name" value="NUCLEIC ACID DIOXYGENASE ALKBH1"/>
    <property type="match status" value="1"/>
</dbReference>
<comment type="cofactor">
    <cofactor evidence="6">
        <name>Fe(2+)</name>
        <dbReference type="ChEBI" id="CHEBI:29033"/>
    </cofactor>
    <text evidence="6">Binds 1 Fe(2+) ion per subunit.</text>
</comment>
<keyword evidence="3" id="KW-0560">Oxidoreductase</keyword>
<proteinExistence type="predicted"/>
<dbReference type="OrthoDB" id="9796932at2"/>
<keyword evidence="8" id="KW-0808">Transferase</keyword>
<dbReference type="RefSeq" id="WP_116686375.1">
    <property type="nucleotide sequence ID" value="NZ_CAWNYD010000002.1"/>
</dbReference>
<keyword evidence="9" id="KW-1185">Reference proteome</keyword>
<evidence type="ECO:0000256" key="3">
    <source>
        <dbReference type="ARBA" id="ARBA00023002"/>
    </source>
</evidence>
<dbReference type="InterPro" id="IPR004574">
    <property type="entry name" value="Alkb"/>
</dbReference>
<dbReference type="GO" id="GO:0035516">
    <property type="term" value="F:broad specificity oxidative DNA demethylase activity"/>
    <property type="evidence" value="ECO:0007669"/>
    <property type="project" value="TreeGrafter"/>
</dbReference>
<keyword evidence="8" id="KW-0489">Methyltransferase</keyword>
<feature type="binding site" evidence="5">
    <location>
        <position position="71"/>
    </location>
    <ligand>
        <name>substrate</name>
    </ligand>
</feature>
<dbReference type="InterPro" id="IPR027450">
    <property type="entry name" value="AlkB-like"/>
</dbReference>
<name>A0A2V1H1P0_9GAMM</name>
<feature type="binding site" evidence="5">
    <location>
        <begin position="78"/>
        <end position="80"/>
    </location>
    <ligand>
        <name>substrate</name>
    </ligand>
</feature>
<keyword evidence="2" id="KW-0223">Dioxygenase</keyword>
<feature type="binding site" evidence="6">
    <location>
        <position position="135"/>
    </location>
    <ligand>
        <name>Fe cation</name>
        <dbReference type="ChEBI" id="CHEBI:24875"/>
        <note>catalytic</note>
    </ligand>
</feature>
<accession>A0A2V1H1P0</accession>
<dbReference type="EMBL" id="QDDL01000002">
    <property type="protein sequence ID" value="PVZ70301.1"/>
    <property type="molecule type" value="Genomic_DNA"/>
</dbReference>
<feature type="binding site" evidence="5">
    <location>
        <begin position="122"/>
        <end position="124"/>
    </location>
    <ligand>
        <name>2-oxoglutarate</name>
        <dbReference type="ChEBI" id="CHEBI:16810"/>
    </ligand>
</feature>
<gene>
    <name evidence="8" type="ORF">DC094_06800</name>
</gene>
<dbReference type="InterPro" id="IPR037151">
    <property type="entry name" value="AlkB-like_sf"/>
</dbReference>
<evidence type="ECO:0000256" key="4">
    <source>
        <dbReference type="ARBA" id="ARBA00023004"/>
    </source>
</evidence>
<sequence>MLTDDLFASQPQPAIQLQAQAWLLPAFACSVDQQLWADIQTVIAQAALRQMQIPGGKTMSVAMTNCGDYGWVSDRSGYRYSATDPQTGSSWPAIPESLFDLAVSAAKAAGFDSFLPDACLINRYLTGCKMSLHQDKDEQDMTAPIVSVSLGIDAVFQLGGFTRTGPKLKVPLAHGDVLVWGGEDRLRYHGVLTVKQAQHPLVGGQRINLTFRKSN</sequence>
<dbReference type="Gene3D" id="2.60.120.590">
    <property type="entry name" value="Alpha-ketoglutarate-dependent dioxygenase AlkB-like"/>
    <property type="match status" value="1"/>
</dbReference>
<evidence type="ECO:0000259" key="7">
    <source>
        <dbReference type="PROSITE" id="PS51471"/>
    </source>
</evidence>
<dbReference type="PANTHER" id="PTHR16557">
    <property type="entry name" value="ALKYLATED DNA REPAIR PROTEIN ALKB-RELATED"/>
    <property type="match status" value="1"/>
</dbReference>
<feature type="binding site" evidence="5">
    <location>
        <begin position="206"/>
        <end position="212"/>
    </location>
    <ligand>
        <name>2-oxoglutarate</name>
        <dbReference type="ChEBI" id="CHEBI:16810"/>
    </ligand>
</feature>
<protein>
    <submittedName>
        <fullName evidence="8">DNA oxidative demethylase AlkB</fullName>
    </submittedName>
</protein>
<organism evidence="8 9">
    <name type="scientific">Pelagibaculum spongiae</name>
    <dbReference type="NCBI Taxonomy" id="2080658"/>
    <lineage>
        <taxon>Bacteria</taxon>
        <taxon>Pseudomonadati</taxon>
        <taxon>Pseudomonadota</taxon>
        <taxon>Gammaproteobacteria</taxon>
        <taxon>Oceanospirillales</taxon>
        <taxon>Pelagibaculum</taxon>
    </lineage>
</organism>
<dbReference type="GO" id="GO:0008198">
    <property type="term" value="F:ferrous iron binding"/>
    <property type="evidence" value="ECO:0007669"/>
    <property type="project" value="TreeGrafter"/>
</dbReference>
<evidence type="ECO:0000256" key="1">
    <source>
        <dbReference type="ARBA" id="ARBA00022723"/>
    </source>
</evidence>
<dbReference type="Proteomes" id="UP000244906">
    <property type="component" value="Unassembled WGS sequence"/>
</dbReference>
<feature type="domain" description="Fe2OG dioxygenase" evidence="7">
    <location>
        <begin position="115"/>
        <end position="215"/>
    </location>
</feature>
<dbReference type="InterPro" id="IPR005123">
    <property type="entry name" value="Oxoglu/Fe-dep_dioxygenase_dom"/>
</dbReference>
<dbReference type="Pfam" id="PF13532">
    <property type="entry name" value="2OG-FeII_Oxy_2"/>
    <property type="match status" value="1"/>
</dbReference>
<comment type="caution">
    <text evidence="8">The sequence shown here is derived from an EMBL/GenBank/DDBJ whole genome shotgun (WGS) entry which is preliminary data.</text>
</comment>
<dbReference type="NCBIfam" id="NF011930">
    <property type="entry name" value="PRK15401.1"/>
    <property type="match status" value="1"/>
</dbReference>
<dbReference type="GO" id="GO:0008168">
    <property type="term" value="F:methyltransferase activity"/>
    <property type="evidence" value="ECO:0007669"/>
    <property type="project" value="UniProtKB-KW"/>
</dbReference>
<evidence type="ECO:0000256" key="5">
    <source>
        <dbReference type="PIRSR" id="PIRSR604574-1"/>
    </source>
</evidence>
<keyword evidence="4 6" id="KW-0408">Iron</keyword>
<feature type="binding site" evidence="5">
    <location>
        <position position="163"/>
    </location>
    <ligand>
        <name>substrate</name>
    </ligand>
</feature>
<evidence type="ECO:0000256" key="6">
    <source>
        <dbReference type="PIRSR" id="PIRSR604574-2"/>
    </source>
</evidence>
<dbReference type="GO" id="GO:0032259">
    <property type="term" value="P:methylation"/>
    <property type="evidence" value="ECO:0007669"/>
    <property type="project" value="UniProtKB-KW"/>
</dbReference>
<keyword evidence="1 6" id="KW-0479">Metal-binding</keyword>
<dbReference type="GO" id="GO:0005737">
    <property type="term" value="C:cytoplasm"/>
    <property type="evidence" value="ECO:0007669"/>
    <property type="project" value="TreeGrafter"/>
</dbReference>
<evidence type="ECO:0000256" key="2">
    <source>
        <dbReference type="ARBA" id="ARBA00022964"/>
    </source>
</evidence>
<evidence type="ECO:0000313" key="8">
    <source>
        <dbReference type="EMBL" id="PVZ70301.1"/>
    </source>
</evidence>
<dbReference type="SUPFAM" id="SSF51197">
    <property type="entry name" value="Clavaminate synthase-like"/>
    <property type="match status" value="1"/>
</dbReference>